<gene>
    <name evidence="4" type="ORF">RG47T_4230</name>
</gene>
<organism evidence="4 5">
    <name type="scientific">Mucilaginibacter polytrichastri</name>
    <dbReference type="NCBI Taxonomy" id="1302689"/>
    <lineage>
        <taxon>Bacteria</taxon>
        <taxon>Pseudomonadati</taxon>
        <taxon>Bacteroidota</taxon>
        <taxon>Sphingobacteriia</taxon>
        <taxon>Sphingobacteriales</taxon>
        <taxon>Sphingobacteriaceae</taxon>
        <taxon>Mucilaginibacter</taxon>
    </lineage>
</organism>
<reference evidence="4 5" key="1">
    <citation type="submission" date="2016-11" db="EMBL/GenBank/DDBJ databases">
        <title>Whole Genome Sequencing of Mucilaginibacter polytrichastri RG4-7(T) isolated from the moss sample.</title>
        <authorList>
            <person name="Li Y."/>
        </authorList>
    </citation>
    <scope>NUCLEOTIDE SEQUENCE [LARGE SCALE GENOMIC DNA]</scope>
    <source>
        <strain evidence="4 5">RG4-7</strain>
    </source>
</reference>
<dbReference type="InterPro" id="IPR032508">
    <property type="entry name" value="FecR_C"/>
</dbReference>
<dbReference type="AlphaFoldDB" id="A0A1Q6A423"/>
<dbReference type="STRING" id="1302689.RG47T_4230"/>
<protein>
    <recommendedName>
        <fullName evidence="6">FecR protein domain-containing protein</fullName>
    </recommendedName>
</protein>
<dbReference type="RefSeq" id="WP_074491295.1">
    <property type="nucleotide sequence ID" value="NZ_FPAM01000009.1"/>
</dbReference>
<dbReference type="PANTHER" id="PTHR30273:SF2">
    <property type="entry name" value="PROTEIN FECR"/>
    <property type="match status" value="1"/>
</dbReference>
<dbReference type="InterPro" id="IPR006860">
    <property type="entry name" value="FecR"/>
</dbReference>
<accession>A0A1Q6A423</accession>
<feature type="domain" description="Protein FecR C-terminal" evidence="3">
    <location>
        <begin position="326"/>
        <end position="393"/>
    </location>
</feature>
<dbReference type="Pfam" id="PF04773">
    <property type="entry name" value="FecR"/>
    <property type="match status" value="1"/>
</dbReference>
<evidence type="ECO:0000313" key="5">
    <source>
        <dbReference type="Proteomes" id="UP000186720"/>
    </source>
</evidence>
<evidence type="ECO:0000313" key="4">
    <source>
        <dbReference type="EMBL" id="OKS88752.1"/>
    </source>
</evidence>
<dbReference type="InterPro" id="IPR012373">
    <property type="entry name" value="Ferrdict_sens_TM"/>
</dbReference>
<keyword evidence="1" id="KW-1133">Transmembrane helix</keyword>
<evidence type="ECO:0000259" key="2">
    <source>
        <dbReference type="Pfam" id="PF04773"/>
    </source>
</evidence>
<feature type="domain" description="FecR protein" evidence="2">
    <location>
        <begin position="193"/>
        <end position="279"/>
    </location>
</feature>
<keyword evidence="1" id="KW-0472">Membrane</keyword>
<evidence type="ECO:0008006" key="6">
    <source>
        <dbReference type="Google" id="ProtNLM"/>
    </source>
</evidence>
<evidence type="ECO:0000256" key="1">
    <source>
        <dbReference type="SAM" id="Phobius"/>
    </source>
</evidence>
<proteinExistence type="predicted"/>
<dbReference type="Pfam" id="PF16344">
    <property type="entry name" value="FecR_C"/>
    <property type="match status" value="1"/>
</dbReference>
<dbReference type="Gene3D" id="2.60.120.1440">
    <property type="match status" value="1"/>
</dbReference>
<keyword evidence="5" id="KW-1185">Reference proteome</keyword>
<comment type="caution">
    <text evidence="4">The sequence shown here is derived from an EMBL/GenBank/DDBJ whole genome shotgun (WGS) entry which is preliminary data.</text>
</comment>
<feature type="transmembrane region" description="Helical" evidence="1">
    <location>
        <begin position="89"/>
        <end position="107"/>
    </location>
</feature>
<dbReference type="PANTHER" id="PTHR30273">
    <property type="entry name" value="PERIPLASMIC SIGNAL SENSOR AND SIGMA FACTOR ACTIVATOR FECR-RELATED"/>
    <property type="match status" value="1"/>
</dbReference>
<sequence>MNDDQKVTALFQKYLDLMATDDEKQEFLDYVEDPAYAELIQQLISVAYELQEEPAELSDPAKARVLQYIFKETETTATPAKVIRLWPRIAAAAAIIVGFSFGAYFILHKQTSEQQVAKLDRNDIAPGHNQATLTLANGQKIVLTKGLIGQLAKQNQTIINASQNNIVYQTNVPSAGQVVYNTLSTAIGEQSPYPLVLADGTKVWLNAASSITFPVAFNGKERLVNITGEAYFEVTHNESQPFRVKTETQTVEDLGTRFDINSYTDEPVVKTTLVDGEVRIQAYSPGKDISSSIKLKPGEQAQLGADQFQVQPVNATRITAWKDGNFRFQNDDIQTIMRQLARWYNIEVRYQGTPPKDKFSGRISRKSPISAVLHMMELTNHVHFKIEGRRVTVIQ</sequence>
<dbReference type="EMBL" id="MPPL01000001">
    <property type="protein sequence ID" value="OKS88752.1"/>
    <property type="molecule type" value="Genomic_DNA"/>
</dbReference>
<keyword evidence="1" id="KW-0812">Transmembrane</keyword>
<dbReference type="GO" id="GO:0016989">
    <property type="term" value="F:sigma factor antagonist activity"/>
    <property type="evidence" value="ECO:0007669"/>
    <property type="project" value="TreeGrafter"/>
</dbReference>
<evidence type="ECO:0000259" key="3">
    <source>
        <dbReference type="Pfam" id="PF16344"/>
    </source>
</evidence>
<dbReference type="Proteomes" id="UP000186720">
    <property type="component" value="Unassembled WGS sequence"/>
</dbReference>
<dbReference type="Gene3D" id="3.55.50.30">
    <property type="match status" value="1"/>
</dbReference>
<name>A0A1Q6A423_9SPHI</name>
<dbReference type="OrthoDB" id="1099963at2"/>